<keyword evidence="4 6" id="KW-0503">Monooxygenase</keyword>
<dbReference type="InterPro" id="IPR036396">
    <property type="entry name" value="Cyt_P450_sf"/>
</dbReference>
<evidence type="ECO:0000256" key="1">
    <source>
        <dbReference type="ARBA" id="ARBA00010617"/>
    </source>
</evidence>
<sequence>VKLGVQKMVIVNDFDSIKEILCKKECLFRPRSWIFKDAGGIVSLNGKAWQENRRYCVKTLRELSSGKKSTLEHVREEFIYLREKVAESKGQPILMRSLLLPTVANNIAALVLGSRYDFGDPRLMELHKYIEAFVRIFSSVSPVDPLPKYLKWISTYVHCLGGGKGLKLIQELFKFVGREINDRLETGKSGINRHFLEGYLAMIMQHHDKPELNFNDRSLRGNIADLLMAGSTTVATSILYILLHCADNPGTVQVKIQKEVDRVVGCGRTPTWEDHRLMPYSMAVIWEMSRWKTILTLSLPREVDEDVFLNGYLIPKGTIVVANVWAAHFDPKYWKNPEEFDPSRFLTPNESALLPKPECLIPFSIGKRMCPGGALATVKIFLCMTTLLQTFRVLPEGGASFSVASDHLADLLTQRLCFVPRIPE</sequence>
<evidence type="ECO:0000256" key="6">
    <source>
        <dbReference type="RuleBase" id="RU000461"/>
    </source>
</evidence>
<keyword evidence="3 5" id="KW-0408">Iron</keyword>
<comment type="similarity">
    <text evidence="1 6">Belongs to the cytochrome P450 family.</text>
</comment>
<organism evidence="7">
    <name type="scientific">Ixodes ricinus</name>
    <name type="common">Common tick</name>
    <name type="synonym">Acarus ricinus</name>
    <dbReference type="NCBI Taxonomy" id="34613"/>
    <lineage>
        <taxon>Eukaryota</taxon>
        <taxon>Metazoa</taxon>
        <taxon>Ecdysozoa</taxon>
        <taxon>Arthropoda</taxon>
        <taxon>Chelicerata</taxon>
        <taxon>Arachnida</taxon>
        <taxon>Acari</taxon>
        <taxon>Parasitiformes</taxon>
        <taxon>Ixodida</taxon>
        <taxon>Ixodoidea</taxon>
        <taxon>Ixodidae</taxon>
        <taxon>Ixodinae</taxon>
        <taxon>Ixodes</taxon>
    </lineage>
</organism>
<evidence type="ECO:0000256" key="4">
    <source>
        <dbReference type="ARBA" id="ARBA00023033"/>
    </source>
</evidence>
<evidence type="ECO:0000256" key="3">
    <source>
        <dbReference type="ARBA" id="ARBA00023004"/>
    </source>
</evidence>
<dbReference type="InterPro" id="IPR002401">
    <property type="entry name" value="Cyt_P450_E_grp-I"/>
</dbReference>
<protein>
    <submittedName>
        <fullName evidence="7">Putative cytochrome</fullName>
    </submittedName>
</protein>
<dbReference type="GO" id="GO:0006805">
    <property type="term" value="P:xenobiotic metabolic process"/>
    <property type="evidence" value="ECO:0007669"/>
    <property type="project" value="TreeGrafter"/>
</dbReference>
<dbReference type="InterPro" id="IPR001128">
    <property type="entry name" value="Cyt_P450"/>
</dbReference>
<feature type="binding site" description="axial binding residue" evidence="5">
    <location>
        <position position="370"/>
    </location>
    <ligand>
        <name>heme</name>
        <dbReference type="ChEBI" id="CHEBI:30413"/>
    </ligand>
    <ligandPart>
        <name>Fe</name>
        <dbReference type="ChEBI" id="CHEBI:18248"/>
    </ligandPart>
</feature>
<evidence type="ECO:0000313" key="7">
    <source>
        <dbReference type="EMBL" id="JAR88178.1"/>
    </source>
</evidence>
<dbReference type="GO" id="GO:0016712">
    <property type="term" value="F:oxidoreductase activity, acting on paired donors, with incorporation or reduction of molecular oxygen, reduced flavin or flavoprotein as one donor, and incorporation of one atom of oxygen"/>
    <property type="evidence" value="ECO:0007669"/>
    <property type="project" value="TreeGrafter"/>
</dbReference>
<dbReference type="FunFam" id="1.10.630.10:FF:000449">
    <property type="entry name" value="Cytochrome P-450 IIC5, putative"/>
    <property type="match status" value="1"/>
</dbReference>
<keyword evidence="5 6" id="KW-0349">Heme</keyword>
<dbReference type="PANTHER" id="PTHR24300">
    <property type="entry name" value="CYTOCHROME P450 508A4-RELATED"/>
    <property type="match status" value="1"/>
</dbReference>
<dbReference type="PANTHER" id="PTHR24300:SF375">
    <property type="entry name" value="CYTOCHROME P450 FAMILY"/>
    <property type="match status" value="1"/>
</dbReference>
<dbReference type="SUPFAM" id="SSF48264">
    <property type="entry name" value="Cytochrome P450"/>
    <property type="match status" value="1"/>
</dbReference>
<dbReference type="GO" id="GO:0005506">
    <property type="term" value="F:iron ion binding"/>
    <property type="evidence" value="ECO:0007669"/>
    <property type="project" value="InterPro"/>
</dbReference>
<comment type="cofactor">
    <cofactor evidence="5">
        <name>heme</name>
        <dbReference type="ChEBI" id="CHEBI:30413"/>
    </cofactor>
</comment>
<name>A0A147BBN4_IXORI</name>
<dbReference type="CDD" id="cd20617">
    <property type="entry name" value="CYP1_2-like"/>
    <property type="match status" value="1"/>
</dbReference>
<dbReference type="PRINTS" id="PR00385">
    <property type="entry name" value="P450"/>
</dbReference>
<dbReference type="Pfam" id="PF00067">
    <property type="entry name" value="p450"/>
    <property type="match status" value="1"/>
</dbReference>
<dbReference type="Gene3D" id="1.10.630.10">
    <property type="entry name" value="Cytochrome P450"/>
    <property type="match status" value="1"/>
</dbReference>
<dbReference type="GO" id="GO:0020037">
    <property type="term" value="F:heme binding"/>
    <property type="evidence" value="ECO:0007669"/>
    <property type="project" value="InterPro"/>
</dbReference>
<dbReference type="EMBL" id="GEGO01007226">
    <property type="protein sequence ID" value="JAR88178.1"/>
    <property type="molecule type" value="Transcribed_RNA"/>
</dbReference>
<evidence type="ECO:0000256" key="5">
    <source>
        <dbReference type="PIRSR" id="PIRSR602401-1"/>
    </source>
</evidence>
<dbReference type="PRINTS" id="PR00463">
    <property type="entry name" value="EP450I"/>
</dbReference>
<proteinExistence type="inferred from homology"/>
<keyword evidence="2 5" id="KW-0479">Metal-binding</keyword>
<keyword evidence="6" id="KW-0560">Oxidoreductase</keyword>
<feature type="non-terminal residue" evidence="7">
    <location>
        <position position="1"/>
    </location>
</feature>
<dbReference type="GO" id="GO:0005737">
    <property type="term" value="C:cytoplasm"/>
    <property type="evidence" value="ECO:0007669"/>
    <property type="project" value="TreeGrafter"/>
</dbReference>
<evidence type="ECO:0000256" key="2">
    <source>
        <dbReference type="ARBA" id="ARBA00022723"/>
    </source>
</evidence>
<dbReference type="AlphaFoldDB" id="A0A147BBN4"/>
<dbReference type="PROSITE" id="PS00086">
    <property type="entry name" value="CYTOCHROME_P450"/>
    <property type="match status" value="1"/>
</dbReference>
<dbReference type="InterPro" id="IPR017972">
    <property type="entry name" value="Cyt_P450_CS"/>
</dbReference>
<accession>A0A147BBN4</accession>
<dbReference type="InterPro" id="IPR050182">
    <property type="entry name" value="Cytochrome_P450_fam2"/>
</dbReference>
<dbReference type="GO" id="GO:0006082">
    <property type="term" value="P:organic acid metabolic process"/>
    <property type="evidence" value="ECO:0007669"/>
    <property type="project" value="TreeGrafter"/>
</dbReference>
<reference evidence="7" key="1">
    <citation type="journal article" date="2018" name="PLoS Negl. Trop. Dis.">
        <title>Sialome diversity of ticks revealed by RNAseq of single tick salivary glands.</title>
        <authorList>
            <person name="Perner J."/>
            <person name="Kropackova S."/>
            <person name="Kopacek P."/>
            <person name="Ribeiro J.M."/>
        </authorList>
    </citation>
    <scope>NUCLEOTIDE SEQUENCE</scope>
    <source>
        <strain evidence="7">Siblings of single egg batch collected in Ceske Budejovice</strain>
        <tissue evidence="7">Salivary glands</tissue>
    </source>
</reference>